<protein>
    <submittedName>
        <fullName evidence="1">Uncharacterized protein</fullName>
    </submittedName>
</protein>
<dbReference type="Proteomes" id="UP001165395">
    <property type="component" value="Unassembled WGS sequence"/>
</dbReference>
<dbReference type="RefSeq" id="WP_227180815.1">
    <property type="nucleotide sequence ID" value="NZ_JAJBZT010000005.1"/>
</dbReference>
<reference evidence="1" key="1">
    <citation type="submission" date="2021-10" db="EMBL/GenBank/DDBJ databases">
        <title>The complete genome sequence of Leeia sp. TBRC 13508.</title>
        <authorList>
            <person name="Charoenyingcharoen P."/>
            <person name="Yukphan P."/>
        </authorList>
    </citation>
    <scope>NUCLEOTIDE SEQUENCE</scope>
    <source>
        <strain evidence="1">TBRC 13508</strain>
    </source>
</reference>
<organism evidence="1 2">
    <name type="scientific">Leeia speluncae</name>
    <dbReference type="NCBI Taxonomy" id="2884804"/>
    <lineage>
        <taxon>Bacteria</taxon>
        <taxon>Pseudomonadati</taxon>
        <taxon>Pseudomonadota</taxon>
        <taxon>Betaproteobacteria</taxon>
        <taxon>Neisseriales</taxon>
        <taxon>Leeiaceae</taxon>
        <taxon>Leeia</taxon>
    </lineage>
</organism>
<dbReference type="EMBL" id="JAJBZT010000005">
    <property type="protein sequence ID" value="MCB6184038.1"/>
    <property type="molecule type" value="Genomic_DNA"/>
</dbReference>
<gene>
    <name evidence="1" type="ORF">LIN78_10825</name>
</gene>
<evidence type="ECO:0000313" key="1">
    <source>
        <dbReference type="EMBL" id="MCB6184038.1"/>
    </source>
</evidence>
<proteinExistence type="predicted"/>
<name>A0ABS8D8T0_9NEIS</name>
<keyword evidence="2" id="KW-1185">Reference proteome</keyword>
<accession>A0ABS8D8T0</accession>
<evidence type="ECO:0000313" key="2">
    <source>
        <dbReference type="Proteomes" id="UP001165395"/>
    </source>
</evidence>
<sequence length="78" mass="8781">MWFEENELPEVRELTLPGVGRFQVPVLIERIDEGATHGWQLRYGEWTLFEDLAGELGASAALAMAVSEMTARIAYRGK</sequence>
<comment type="caution">
    <text evidence="1">The sequence shown here is derived from an EMBL/GenBank/DDBJ whole genome shotgun (WGS) entry which is preliminary data.</text>
</comment>